<sequence length="270" mass="30043">MSQNTIQYLPLPFPLPGAVGMSDASFASLESDTQSVIGDPGGVADDSSSVGDYSKLVQGGERLAVETVAKLERYVNASFKRAILPTIPACIHLDCLQGEPGSTPSALAHMNPHGPLPSSLYLSACEIHVVPVRERYGKMWLPFVHSTSDLRQMTLGGRIYCPVWYGNGKIIAVLLVTAKFTVFTAEFINPGFLRLSFKVTFVTHARLFCLPVTKRCLRWWDCLHRTLPKALGEPKLVLVRLDVEEALQREYHRYLPFMSTLLYDQLMETV</sequence>
<keyword evidence="2" id="KW-1185">Reference proteome</keyword>
<dbReference type="Proteomes" id="UP000218334">
    <property type="component" value="Unassembled WGS sequence"/>
</dbReference>
<reference evidence="2" key="1">
    <citation type="journal article" date="2017" name="Nat. Ecol. Evol.">
        <title>Genome expansion and lineage-specific genetic innovations in the forest pathogenic fungi Armillaria.</title>
        <authorList>
            <person name="Sipos G."/>
            <person name="Prasanna A.N."/>
            <person name="Walter M.C."/>
            <person name="O'Connor E."/>
            <person name="Balint B."/>
            <person name="Krizsan K."/>
            <person name="Kiss B."/>
            <person name="Hess J."/>
            <person name="Varga T."/>
            <person name="Slot J."/>
            <person name="Riley R."/>
            <person name="Boka B."/>
            <person name="Rigling D."/>
            <person name="Barry K."/>
            <person name="Lee J."/>
            <person name="Mihaltcheva S."/>
            <person name="LaButti K."/>
            <person name="Lipzen A."/>
            <person name="Waldron R."/>
            <person name="Moloney N.M."/>
            <person name="Sperisen C."/>
            <person name="Kredics L."/>
            <person name="Vagvoelgyi C."/>
            <person name="Patrignani A."/>
            <person name="Fitzpatrick D."/>
            <person name="Nagy I."/>
            <person name="Doyle S."/>
            <person name="Anderson J.B."/>
            <person name="Grigoriev I.V."/>
            <person name="Gueldener U."/>
            <person name="Muensterkoetter M."/>
            <person name="Nagy L.G."/>
        </authorList>
    </citation>
    <scope>NUCLEOTIDE SEQUENCE [LARGE SCALE GENOMIC DNA]</scope>
    <source>
        <strain evidence="2">28-4</strain>
    </source>
</reference>
<proteinExistence type="predicted"/>
<protein>
    <submittedName>
        <fullName evidence="1">Uncharacterized protein</fullName>
    </submittedName>
</protein>
<name>A0A2H3B9A5_9AGAR</name>
<dbReference type="EMBL" id="KZ293457">
    <property type="protein sequence ID" value="PBK63602.1"/>
    <property type="molecule type" value="Genomic_DNA"/>
</dbReference>
<gene>
    <name evidence="1" type="ORF">ARMSODRAFT_1023804</name>
</gene>
<evidence type="ECO:0000313" key="1">
    <source>
        <dbReference type="EMBL" id="PBK63602.1"/>
    </source>
</evidence>
<evidence type="ECO:0000313" key="2">
    <source>
        <dbReference type="Proteomes" id="UP000218334"/>
    </source>
</evidence>
<organism evidence="1 2">
    <name type="scientific">Armillaria solidipes</name>
    <dbReference type="NCBI Taxonomy" id="1076256"/>
    <lineage>
        <taxon>Eukaryota</taxon>
        <taxon>Fungi</taxon>
        <taxon>Dikarya</taxon>
        <taxon>Basidiomycota</taxon>
        <taxon>Agaricomycotina</taxon>
        <taxon>Agaricomycetes</taxon>
        <taxon>Agaricomycetidae</taxon>
        <taxon>Agaricales</taxon>
        <taxon>Marasmiineae</taxon>
        <taxon>Physalacriaceae</taxon>
        <taxon>Armillaria</taxon>
    </lineage>
</organism>
<accession>A0A2H3B9A5</accession>
<dbReference type="AlphaFoldDB" id="A0A2H3B9A5"/>